<protein>
    <submittedName>
        <fullName evidence="2">Uncharacterized protein</fullName>
    </submittedName>
</protein>
<dbReference type="PROSITE" id="PS51257">
    <property type="entry name" value="PROKAR_LIPOPROTEIN"/>
    <property type="match status" value="1"/>
</dbReference>
<gene>
    <name evidence="2" type="ORF">VNO77_22991</name>
</gene>
<sequence>MLSGKIGALSFHLNASTSCSSETECALSKCSNCDSLDGLDIASRSSKSSQASKEQSTWFGSKRWLVVDDARTGLCADLGKMEYEGMSLSTRQGAANAKRDDGSAMAAMSQTSIPFDNRPKAMSDERPRRPPRMEYEGMSLSTRQGAANAKRDDGSAMAAMSQTSIPSDNRPKAMGDERPRRPPRVRH</sequence>
<dbReference type="EMBL" id="JAYMYQ010000005">
    <property type="protein sequence ID" value="KAK7328864.1"/>
    <property type="molecule type" value="Genomic_DNA"/>
</dbReference>
<accession>A0AAN9QBH0</accession>
<feature type="compositionally biased region" description="Basic and acidic residues" evidence="1">
    <location>
        <begin position="117"/>
        <end position="135"/>
    </location>
</feature>
<evidence type="ECO:0000256" key="1">
    <source>
        <dbReference type="SAM" id="MobiDB-lite"/>
    </source>
</evidence>
<organism evidence="2 3">
    <name type="scientific">Canavalia gladiata</name>
    <name type="common">Sword bean</name>
    <name type="synonym">Dolichos gladiatus</name>
    <dbReference type="NCBI Taxonomy" id="3824"/>
    <lineage>
        <taxon>Eukaryota</taxon>
        <taxon>Viridiplantae</taxon>
        <taxon>Streptophyta</taxon>
        <taxon>Embryophyta</taxon>
        <taxon>Tracheophyta</taxon>
        <taxon>Spermatophyta</taxon>
        <taxon>Magnoliopsida</taxon>
        <taxon>eudicotyledons</taxon>
        <taxon>Gunneridae</taxon>
        <taxon>Pentapetalae</taxon>
        <taxon>rosids</taxon>
        <taxon>fabids</taxon>
        <taxon>Fabales</taxon>
        <taxon>Fabaceae</taxon>
        <taxon>Papilionoideae</taxon>
        <taxon>50 kb inversion clade</taxon>
        <taxon>NPAAA clade</taxon>
        <taxon>indigoferoid/millettioid clade</taxon>
        <taxon>Phaseoleae</taxon>
        <taxon>Canavalia</taxon>
    </lineage>
</organism>
<comment type="caution">
    <text evidence="2">The sequence shown here is derived from an EMBL/GenBank/DDBJ whole genome shotgun (WGS) entry which is preliminary data.</text>
</comment>
<keyword evidence="3" id="KW-1185">Reference proteome</keyword>
<dbReference type="AlphaFoldDB" id="A0AAN9QBH0"/>
<evidence type="ECO:0000313" key="2">
    <source>
        <dbReference type="EMBL" id="KAK7328864.1"/>
    </source>
</evidence>
<evidence type="ECO:0000313" key="3">
    <source>
        <dbReference type="Proteomes" id="UP001367508"/>
    </source>
</evidence>
<feature type="region of interest" description="Disordered" evidence="1">
    <location>
        <begin position="90"/>
        <end position="187"/>
    </location>
</feature>
<dbReference type="Proteomes" id="UP001367508">
    <property type="component" value="Unassembled WGS sequence"/>
</dbReference>
<reference evidence="2 3" key="1">
    <citation type="submission" date="2024-01" db="EMBL/GenBank/DDBJ databases">
        <title>The genomes of 5 underutilized Papilionoideae crops provide insights into root nodulation and disease resistanc.</title>
        <authorList>
            <person name="Jiang F."/>
        </authorList>
    </citation>
    <scope>NUCLEOTIDE SEQUENCE [LARGE SCALE GENOMIC DNA]</scope>
    <source>
        <strain evidence="2">LVBAO_FW01</strain>
        <tissue evidence="2">Leaves</tissue>
    </source>
</reference>
<feature type="compositionally biased region" description="Basic and acidic residues" evidence="1">
    <location>
        <begin position="169"/>
        <end position="180"/>
    </location>
</feature>
<name>A0AAN9QBH0_CANGL</name>
<proteinExistence type="predicted"/>